<proteinExistence type="predicted"/>
<evidence type="ECO:0000313" key="2">
    <source>
        <dbReference type="Proteomes" id="UP001652661"/>
    </source>
</evidence>
<dbReference type="PANTHER" id="PTHR21644">
    <property type="entry name" value="AT02555P-RELATED"/>
    <property type="match status" value="1"/>
</dbReference>
<dbReference type="AlphaFoldDB" id="A0A6P4IPK0"/>
<evidence type="ECO:0000256" key="1">
    <source>
        <dbReference type="SAM" id="MobiDB-lite"/>
    </source>
</evidence>
<dbReference type="PANTHER" id="PTHR21644:SF0">
    <property type="entry name" value="AT02555P-RELATED"/>
    <property type="match status" value="1"/>
</dbReference>
<protein>
    <submittedName>
        <fullName evidence="3">Uncharacterized protein</fullName>
    </submittedName>
</protein>
<accession>A0A6P4IPK0</accession>
<organism evidence="2 3">
    <name type="scientific">Drosophila kikkawai</name>
    <name type="common">Fruit fly</name>
    <dbReference type="NCBI Taxonomy" id="30033"/>
    <lineage>
        <taxon>Eukaryota</taxon>
        <taxon>Metazoa</taxon>
        <taxon>Ecdysozoa</taxon>
        <taxon>Arthropoda</taxon>
        <taxon>Hexapoda</taxon>
        <taxon>Insecta</taxon>
        <taxon>Pterygota</taxon>
        <taxon>Neoptera</taxon>
        <taxon>Endopterygota</taxon>
        <taxon>Diptera</taxon>
        <taxon>Brachycera</taxon>
        <taxon>Muscomorpha</taxon>
        <taxon>Ephydroidea</taxon>
        <taxon>Drosophilidae</taxon>
        <taxon>Drosophila</taxon>
        <taxon>Sophophora</taxon>
    </lineage>
</organism>
<dbReference type="OMA" id="VHETMRD"/>
<feature type="region of interest" description="Disordered" evidence="1">
    <location>
        <begin position="246"/>
        <end position="267"/>
    </location>
</feature>
<evidence type="ECO:0000313" key="3">
    <source>
        <dbReference type="RefSeq" id="XP_017030420.1"/>
    </source>
</evidence>
<keyword evidence="2" id="KW-1185">Reference proteome</keyword>
<dbReference type="OrthoDB" id="7836149at2759"/>
<gene>
    <name evidence="3" type="primary">LOC108080267</name>
</gene>
<dbReference type="InterPro" id="IPR009961">
    <property type="entry name" value="DUF1487"/>
</dbReference>
<dbReference type="Proteomes" id="UP001652661">
    <property type="component" value="Chromosome 3L"/>
</dbReference>
<dbReference type="GeneID" id="108080267"/>
<dbReference type="RefSeq" id="XP_017030420.1">
    <property type="nucleotide sequence ID" value="XM_017174931.3"/>
</dbReference>
<dbReference type="Pfam" id="PF07368">
    <property type="entry name" value="DUF1487"/>
    <property type="match status" value="1"/>
</dbReference>
<reference evidence="3" key="1">
    <citation type="submission" date="2025-08" db="UniProtKB">
        <authorList>
            <consortium name="RefSeq"/>
        </authorList>
    </citation>
    <scope>IDENTIFICATION</scope>
    <source>
        <strain evidence="3">14028-0561.14</strain>
        <tissue evidence="3">Whole fly</tissue>
    </source>
</reference>
<sequence length="267" mass="30411">MPYTWRQPEFPGDGSDHKWLDPTLLVICKNADLEAAIEPLLRSLKQPFAPRQVASVFVHETMRDAFCELVRSSMEPMHHQAATHTQYLKTVAMVKCLQAETVCLLTPDDINFRSKMTTGSPIMVCEFYQNFFGSGKPSAVVTMHTFRKSFEFPELLVGERVPFACASVWGRKMAAAYEAALHLDMSVVYINCHDVSLLPIVEYFQAKQPHVVMAQYHHFEVIFHEDSFRLIVYPAKVFWEPTDKKVATDAEEEPPAEGKSKKSSHIK</sequence>
<name>A0A6P4IPK0_DROKI</name>